<name>A0A0F8YEJ5_9ZZZZ</name>
<accession>A0A0F8YEJ5</accession>
<protein>
    <submittedName>
        <fullName evidence="1">Uncharacterized protein</fullName>
    </submittedName>
</protein>
<feature type="non-terminal residue" evidence="1">
    <location>
        <position position="95"/>
    </location>
</feature>
<dbReference type="AlphaFoldDB" id="A0A0F8YEJ5"/>
<comment type="caution">
    <text evidence="1">The sequence shown here is derived from an EMBL/GenBank/DDBJ whole genome shotgun (WGS) entry which is preliminary data.</text>
</comment>
<dbReference type="EMBL" id="LAZR01066954">
    <property type="protein sequence ID" value="KKK52569.1"/>
    <property type="molecule type" value="Genomic_DNA"/>
</dbReference>
<evidence type="ECO:0000313" key="1">
    <source>
        <dbReference type="EMBL" id="KKK52569.1"/>
    </source>
</evidence>
<proteinExistence type="predicted"/>
<gene>
    <name evidence="1" type="ORF">LCGC14_3103600</name>
</gene>
<reference evidence="1" key="1">
    <citation type="journal article" date="2015" name="Nature">
        <title>Complex archaea that bridge the gap between prokaryotes and eukaryotes.</title>
        <authorList>
            <person name="Spang A."/>
            <person name="Saw J.H."/>
            <person name="Jorgensen S.L."/>
            <person name="Zaremba-Niedzwiedzka K."/>
            <person name="Martijn J."/>
            <person name="Lind A.E."/>
            <person name="van Eijk R."/>
            <person name="Schleper C."/>
            <person name="Guy L."/>
            <person name="Ettema T.J."/>
        </authorList>
    </citation>
    <scope>NUCLEOTIDE SEQUENCE</scope>
</reference>
<organism evidence="1">
    <name type="scientific">marine sediment metagenome</name>
    <dbReference type="NCBI Taxonomy" id="412755"/>
    <lineage>
        <taxon>unclassified sequences</taxon>
        <taxon>metagenomes</taxon>
        <taxon>ecological metagenomes</taxon>
    </lineage>
</organism>
<sequence>MSLSADRKLQLHLIDSSSDLSSSRIAHWKLNEDAADKIVLDDDASNHDGLTQTSNTTDLTETGKVGKALNLAKVGNDAVVITNDDDELSFGDGTN</sequence>